<dbReference type="Gene3D" id="3.10.50.10">
    <property type="match status" value="1"/>
</dbReference>
<comment type="similarity">
    <text evidence="5">Belongs to the glycosyl hydrolase 18 family.</text>
</comment>
<reference evidence="8" key="1">
    <citation type="journal article" date="2023" name="G3 (Bethesda)">
        <title>Whole genome assemblies of Zophobas morio and Tenebrio molitor.</title>
        <authorList>
            <person name="Kaur S."/>
            <person name="Stinson S.A."/>
            <person name="diCenzo G.C."/>
        </authorList>
    </citation>
    <scope>NUCLEOTIDE SEQUENCE</scope>
    <source>
        <strain evidence="8">QUZm001</strain>
    </source>
</reference>
<dbReference type="GO" id="GO:0006032">
    <property type="term" value="P:chitin catabolic process"/>
    <property type="evidence" value="ECO:0007669"/>
    <property type="project" value="UniProtKB-ARBA"/>
</dbReference>
<accession>A0AA38I6A9</accession>
<keyword evidence="9" id="KW-1185">Reference proteome</keyword>
<keyword evidence="6" id="KW-0732">Signal</keyword>
<comment type="caution">
    <text evidence="8">The sequence shown here is derived from an EMBL/GenBank/DDBJ whole genome shotgun (WGS) entry which is preliminary data.</text>
</comment>
<dbReference type="Proteomes" id="UP001168821">
    <property type="component" value="Unassembled WGS sequence"/>
</dbReference>
<evidence type="ECO:0000256" key="4">
    <source>
        <dbReference type="RuleBase" id="RU000489"/>
    </source>
</evidence>
<dbReference type="SUPFAM" id="SSF51445">
    <property type="entry name" value="(Trans)glycosidases"/>
    <property type="match status" value="1"/>
</dbReference>
<evidence type="ECO:0000313" key="9">
    <source>
        <dbReference type="Proteomes" id="UP001168821"/>
    </source>
</evidence>
<dbReference type="GO" id="GO:0005975">
    <property type="term" value="P:carbohydrate metabolic process"/>
    <property type="evidence" value="ECO:0007669"/>
    <property type="project" value="InterPro"/>
</dbReference>
<dbReference type="SUPFAM" id="SSF54556">
    <property type="entry name" value="Chitinase insertion domain"/>
    <property type="match status" value="1"/>
</dbReference>
<feature type="chain" id="PRO_5041213921" description="GH18 domain-containing protein" evidence="6">
    <location>
        <begin position="22"/>
        <end position="378"/>
    </location>
</feature>
<dbReference type="InterPro" id="IPR017853">
    <property type="entry name" value="GH"/>
</dbReference>
<dbReference type="CDD" id="cd02872">
    <property type="entry name" value="GH18_chitolectin_chitotriosidase"/>
    <property type="match status" value="1"/>
</dbReference>
<evidence type="ECO:0000256" key="2">
    <source>
        <dbReference type="ARBA" id="ARBA00023157"/>
    </source>
</evidence>
<evidence type="ECO:0000256" key="3">
    <source>
        <dbReference type="ARBA" id="ARBA00023295"/>
    </source>
</evidence>
<dbReference type="AlphaFoldDB" id="A0AA38I6A9"/>
<dbReference type="InterPro" id="IPR001223">
    <property type="entry name" value="Glyco_hydro18_cat"/>
</dbReference>
<dbReference type="GO" id="GO:0004568">
    <property type="term" value="F:chitinase activity"/>
    <property type="evidence" value="ECO:0007669"/>
    <property type="project" value="UniProtKB-ARBA"/>
</dbReference>
<dbReference type="InterPro" id="IPR029070">
    <property type="entry name" value="Chitinase_insertion_sf"/>
</dbReference>
<evidence type="ECO:0000256" key="6">
    <source>
        <dbReference type="SAM" id="SignalP"/>
    </source>
</evidence>
<protein>
    <recommendedName>
        <fullName evidence="7">GH18 domain-containing protein</fullName>
    </recommendedName>
</protein>
<dbReference type="GO" id="GO:0008061">
    <property type="term" value="F:chitin binding"/>
    <property type="evidence" value="ECO:0007669"/>
    <property type="project" value="InterPro"/>
</dbReference>
<keyword evidence="2" id="KW-1015">Disulfide bond</keyword>
<feature type="signal peptide" evidence="6">
    <location>
        <begin position="1"/>
        <end position="21"/>
    </location>
</feature>
<dbReference type="Pfam" id="PF00704">
    <property type="entry name" value="Glyco_hydro_18"/>
    <property type="match status" value="1"/>
</dbReference>
<name>A0AA38I6A9_9CUCU</name>
<keyword evidence="3 4" id="KW-0326">Glycosidase</keyword>
<dbReference type="PANTHER" id="PTHR11177:SF360">
    <property type="entry name" value="CHITINASE 4-RELATED"/>
    <property type="match status" value="1"/>
</dbReference>
<dbReference type="SMART" id="SM00636">
    <property type="entry name" value="Glyco_18"/>
    <property type="match status" value="1"/>
</dbReference>
<dbReference type="InterPro" id="IPR001579">
    <property type="entry name" value="Glyco_hydro_18_chit_AS"/>
</dbReference>
<dbReference type="InterPro" id="IPR011583">
    <property type="entry name" value="Chitinase_II/V-like_cat"/>
</dbReference>
<dbReference type="PROSITE" id="PS01095">
    <property type="entry name" value="GH18_1"/>
    <property type="match status" value="1"/>
</dbReference>
<organism evidence="8 9">
    <name type="scientific">Zophobas morio</name>
    <dbReference type="NCBI Taxonomy" id="2755281"/>
    <lineage>
        <taxon>Eukaryota</taxon>
        <taxon>Metazoa</taxon>
        <taxon>Ecdysozoa</taxon>
        <taxon>Arthropoda</taxon>
        <taxon>Hexapoda</taxon>
        <taxon>Insecta</taxon>
        <taxon>Pterygota</taxon>
        <taxon>Neoptera</taxon>
        <taxon>Endopterygota</taxon>
        <taxon>Coleoptera</taxon>
        <taxon>Polyphaga</taxon>
        <taxon>Cucujiformia</taxon>
        <taxon>Tenebrionidae</taxon>
        <taxon>Zophobas</taxon>
    </lineage>
</organism>
<sequence>MLSKIIFLLSFCIFYLHCVSGAADKVLCYYASWGANRPGDGQFTAEDINANLCTHVNYAFLGLNDDGSLKILDNATDIENGGLEKVAALKQINPNLKALFSLGGYAAGTQLFTAVSSDATKRATMAQSAIEFCQTYNFDGLDVDWEYPLEGDRQNYITMLSDIKQAFEPHGYILTVAVAAIPTDAAYDVPAMSNVLDVINVMTYDFHGSWAGVTAQNSPLYASPLDGEWQKDNLNCNSSITHWILSGAAPEKLAIGVAFYGHAYTLADASNHDLGAPSNGPAPAGEFTQNMGTLGYNELCEFHKDGTIVWDDAQKVPYMYDDTLWVGFDNPDSVALKAQYAKDNNLAGVMIWSIETDDLHALCGTKYALLQAVNDNMK</sequence>
<evidence type="ECO:0000256" key="1">
    <source>
        <dbReference type="ARBA" id="ARBA00022801"/>
    </source>
</evidence>
<feature type="domain" description="GH18" evidence="7">
    <location>
        <begin position="24"/>
        <end position="378"/>
    </location>
</feature>
<dbReference type="InterPro" id="IPR050314">
    <property type="entry name" value="Glycosyl_Hydrlase_18"/>
</dbReference>
<dbReference type="Gene3D" id="3.20.20.80">
    <property type="entry name" value="Glycosidases"/>
    <property type="match status" value="1"/>
</dbReference>
<evidence type="ECO:0000256" key="5">
    <source>
        <dbReference type="RuleBase" id="RU004453"/>
    </source>
</evidence>
<dbReference type="FunFam" id="3.10.50.10:FF:000001">
    <property type="entry name" value="Chitinase 3-like 1"/>
    <property type="match status" value="1"/>
</dbReference>
<evidence type="ECO:0000259" key="7">
    <source>
        <dbReference type="PROSITE" id="PS51910"/>
    </source>
</evidence>
<evidence type="ECO:0000313" key="8">
    <source>
        <dbReference type="EMBL" id="KAJ3649609.1"/>
    </source>
</evidence>
<keyword evidence="1 4" id="KW-0378">Hydrolase</keyword>
<gene>
    <name evidence="8" type="ORF">Zmor_021341</name>
</gene>
<dbReference type="EMBL" id="JALNTZ010000006">
    <property type="protein sequence ID" value="KAJ3649609.1"/>
    <property type="molecule type" value="Genomic_DNA"/>
</dbReference>
<dbReference type="GO" id="GO:0005576">
    <property type="term" value="C:extracellular region"/>
    <property type="evidence" value="ECO:0007669"/>
    <property type="project" value="TreeGrafter"/>
</dbReference>
<dbReference type="PANTHER" id="PTHR11177">
    <property type="entry name" value="CHITINASE"/>
    <property type="match status" value="1"/>
</dbReference>
<dbReference type="PROSITE" id="PS51910">
    <property type="entry name" value="GH18_2"/>
    <property type="match status" value="1"/>
</dbReference>
<proteinExistence type="inferred from homology"/>